<evidence type="ECO:0000256" key="1">
    <source>
        <dbReference type="ARBA" id="ARBA00022614"/>
    </source>
</evidence>
<sequence>ANNFIEICQQLNRNGSICSLTCELNVNSNITNIRIVLTEQSYLPDNGLQNLSINSLTIKQQHLPIDFIDKISRTSSIQELNFNKIENLEDILSNKKINRLMNKIKQGLKIPKSSFKHNPLVIYVLTKIRKFSVIKSILEKLEIIQLKNETNLEEIYLNDNALNFVNLSINSLKILKNTTFINTESLEYLGIGFNLLNEKNKFYFTKSVENLDLSNNNFSKFSSKINLKYPINLQVLSLSHNKIEYLFVDLPSLTEIHLGWNQLKIIDSITGTKIYLYSNTIDLSELKLDKISTIDEIILTSNKIKSIAKNDLLTFENASSINLSNNQLKKIHFPHLKNLKKFIMSVPQISHLTNLVFVSLDNQNWNFISLPKNAFGNFAQNKTHLKISLKYNQFSSISPQHRSIPKVYTQTDS</sequence>
<dbReference type="InterPro" id="IPR001611">
    <property type="entry name" value="Leu-rich_rpt"/>
</dbReference>
<dbReference type="InterPro" id="IPR032675">
    <property type="entry name" value="LRR_dom_sf"/>
</dbReference>
<dbReference type="PANTHER" id="PTHR24366">
    <property type="entry name" value="IG(IMMUNOGLOBULIN) AND LRR(LEUCINE RICH REPEAT) DOMAINS"/>
    <property type="match status" value="1"/>
</dbReference>
<dbReference type="SUPFAM" id="SSF52047">
    <property type="entry name" value="RNI-like"/>
    <property type="match status" value="2"/>
</dbReference>
<evidence type="ECO:0000313" key="4">
    <source>
        <dbReference type="Proteomes" id="UP000276133"/>
    </source>
</evidence>
<dbReference type="PROSITE" id="PS51450">
    <property type="entry name" value="LRR"/>
    <property type="match status" value="2"/>
</dbReference>
<feature type="non-terminal residue" evidence="3">
    <location>
        <position position="1"/>
    </location>
</feature>
<accession>A0A3M7SIK0</accession>
<name>A0A3M7SIK0_BRAPC</name>
<dbReference type="AlphaFoldDB" id="A0A3M7SIK0"/>
<dbReference type="EMBL" id="REGN01001315">
    <property type="protein sequence ID" value="RNA35535.1"/>
    <property type="molecule type" value="Genomic_DNA"/>
</dbReference>
<keyword evidence="4" id="KW-1185">Reference proteome</keyword>
<dbReference type="OrthoDB" id="1055097at2759"/>
<comment type="caution">
    <text evidence="3">The sequence shown here is derived from an EMBL/GenBank/DDBJ whole genome shotgun (WGS) entry which is preliminary data.</text>
</comment>
<dbReference type="Gene3D" id="3.80.10.10">
    <property type="entry name" value="Ribonuclease Inhibitor"/>
    <property type="match status" value="2"/>
</dbReference>
<gene>
    <name evidence="3" type="ORF">BpHYR1_020940</name>
</gene>
<proteinExistence type="predicted"/>
<dbReference type="Pfam" id="PF13855">
    <property type="entry name" value="LRR_8"/>
    <property type="match status" value="1"/>
</dbReference>
<keyword evidence="1" id="KW-0433">Leucine-rich repeat</keyword>
<evidence type="ECO:0000313" key="3">
    <source>
        <dbReference type="EMBL" id="RNA35535.1"/>
    </source>
</evidence>
<keyword evidence="2" id="KW-0677">Repeat</keyword>
<dbReference type="STRING" id="10195.A0A3M7SIK0"/>
<dbReference type="Proteomes" id="UP000276133">
    <property type="component" value="Unassembled WGS sequence"/>
</dbReference>
<protein>
    <submittedName>
        <fullName evidence="3">Leucine Rich repeat-containing domain</fullName>
    </submittedName>
</protein>
<organism evidence="3 4">
    <name type="scientific">Brachionus plicatilis</name>
    <name type="common">Marine rotifer</name>
    <name type="synonym">Brachionus muelleri</name>
    <dbReference type="NCBI Taxonomy" id="10195"/>
    <lineage>
        <taxon>Eukaryota</taxon>
        <taxon>Metazoa</taxon>
        <taxon>Spiralia</taxon>
        <taxon>Gnathifera</taxon>
        <taxon>Rotifera</taxon>
        <taxon>Eurotatoria</taxon>
        <taxon>Monogononta</taxon>
        <taxon>Pseudotrocha</taxon>
        <taxon>Ploima</taxon>
        <taxon>Brachionidae</taxon>
        <taxon>Brachionus</taxon>
    </lineage>
</organism>
<evidence type="ECO:0000256" key="2">
    <source>
        <dbReference type="ARBA" id="ARBA00022737"/>
    </source>
</evidence>
<reference evidence="3 4" key="1">
    <citation type="journal article" date="2018" name="Sci. Rep.">
        <title>Genomic signatures of local adaptation to the degree of environmental predictability in rotifers.</title>
        <authorList>
            <person name="Franch-Gras L."/>
            <person name="Hahn C."/>
            <person name="Garcia-Roger E.M."/>
            <person name="Carmona M.J."/>
            <person name="Serra M."/>
            <person name="Gomez A."/>
        </authorList>
    </citation>
    <scope>NUCLEOTIDE SEQUENCE [LARGE SCALE GENOMIC DNA]</scope>
    <source>
        <strain evidence="3">HYR1</strain>
    </source>
</reference>